<accession>A0A5P2CBB3</accession>
<feature type="region of interest" description="Disordered" evidence="1">
    <location>
        <begin position="1"/>
        <end position="72"/>
    </location>
</feature>
<dbReference type="AlphaFoldDB" id="A0A5P2CBB3"/>
<feature type="compositionally biased region" description="Polar residues" evidence="1">
    <location>
        <begin position="53"/>
        <end position="72"/>
    </location>
</feature>
<evidence type="ECO:0000313" key="3">
    <source>
        <dbReference type="Proteomes" id="UP000322927"/>
    </source>
</evidence>
<organism evidence="2 3">
    <name type="scientific">Streptomyces venezuelae</name>
    <dbReference type="NCBI Taxonomy" id="54571"/>
    <lineage>
        <taxon>Bacteria</taxon>
        <taxon>Bacillati</taxon>
        <taxon>Actinomycetota</taxon>
        <taxon>Actinomycetes</taxon>
        <taxon>Kitasatosporales</taxon>
        <taxon>Streptomycetaceae</taxon>
        <taxon>Streptomyces</taxon>
    </lineage>
</organism>
<feature type="compositionally biased region" description="Basic residues" evidence="1">
    <location>
        <begin position="24"/>
        <end position="37"/>
    </location>
</feature>
<reference evidence="2 3" key="1">
    <citation type="submission" date="2018-05" db="EMBL/GenBank/DDBJ databases">
        <title>Streptomyces venezuelae.</title>
        <authorList>
            <person name="Kim W."/>
            <person name="Lee N."/>
            <person name="Cho B.-K."/>
        </authorList>
    </citation>
    <scope>NUCLEOTIDE SEQUENCE [LARGE SCALE GENOMIC DNA]</scope>
    <source>
        <strain evidence="2 3">ATCC 14584</strain>
    </source>
</reference>
<protein>
    <submittedName>
        <fullName evidence="2">Uncharacterized protein</fullName>
    </submittedName>
</protein>
<sequence>MISGNQTSSSSPESAAGTRTYTTRSRRLPAARTRARSRAAYTGTSTRSCTRAAPTNQSVTPSQSSARSRTPA</sequence>
<evidence type="ECO:0000313" key="2">
    <source>
        <dbReference type="EMBL" id="QES39560.1"/>
    </source>
</evidence>
<gene>
    <name evidence="2" type="ORF">DEJ48_39375</name>
</gene>
<feature type="compositionally biased region" description="Polar residues" evidence="1">
    <location>
        <begin position="1"/>
        <end position="21"/>
    </location>
</feature>
<dbReference type="Proteomes" id="UP000322927">
    <property type="component" value="Chromosome"/>
</dbReference>
<feature type="compositionally biased region" description="Low complexity" evidence="1">
    <location>
        <begin position="38"/>
        <end position="48"/>
    </location>
</feature>
<name>A0A5P2CBB3_STRVZ</name>
<evidence type="ECO:0000256" key="1">
    <source>
        <dbReference type="SAM" id="MobiDB-lite"/>
    </source>
</evidence>
<dbReference type="EMBL" id="CP029192">
    <property type="protein sequence ID" value="QES39560.1"/>
    <property type="molecule type" value="Genomic_DNA"/>
</dbReference>
<proteinExistence type="predicted"/>